<proteinExistence type="predicted"/>
<evidence type="ECO:0000259" key="2">
    <source>
        <dbReference type="Pfam" id="PF25841"/>
    </source>
</evidence>
<dbReference type="AlphaFoldDB" id="A0A3B7MN57"/>
<dbReference type="KEGG" id="pseg:D3H65_12765"/>
<dbReference type="Pfam" id="PF25840">
    <property type="entry name" value="Ulvan_lyase_N"/>
    <property type="match status" value="1"/>
</dbReference>
<dbReference type="EMBL" id="CP032157">
    <property type="protein sequence ID" value="AXY74799.1"/>
    <property type="molecule type" value="Genomic_DNA"/>
</dbReference>
<evidence type="ECO:0000313" key="4">
    <source>
        <dbReference type="Proteomes" id="UP000263900"/>
    </source>
</evidence>
<dbReference type="SUPFAM" id="SSF48208">
    <property type="entry name" value="Six-hairpin glycosidases"/>
    <property type="match status" value="1"/>
</dbReference>
<dbReference type="Proteomes" id="UP000263900">
    <property type="component" value="Chromosome"/>
</dbReference>
<keyword evidence="4" id="KW-1185">Reference proteome</keyword>
<organism evidence="3 4">
    <name type="scientific">Paraflavitalea soli</name>
    <dbReference type="NCBI Taxonomy" id="2315862"/>
    <lineage>
        <taxon>Bacteria</taxon>
        <taxon>Pseudomonadati</taxon>
        <taxon>Bacteroidota</taxon>
        <taxon>Chitinophagia</taxon>
        <taxon>Chitinophagales</taxon>
        <taxon>Chitinophagaceae</taxon>
        <taxon>Paraflavitalea</taxon>
    </lineage>
</organism>
<dbReference type="InterPro" id="IPR008928">
    <property type="entry name" value="6-hairpin_glycosidase_sf"/>
</dbReference>
<gene>
    <name evidence="3" type="ORF">D3H65_12765</name>
</gene>
<dbReference type="PROSITE" id="PS51318">
    <property type="entry name" value="TAT"/>
    <property type="match status" value="1"/>
</dbReference>
<dbReference type="InterPro" id="IPR006311">
    <property type="entry name" value="TAT_signal"/>
</dbReference>
<dbReference type="InterPro" id="IPR058908">
    <property type="entry name" value="P29_C"/>
</dbReference>
<dbReference type="InterPro" id="IPR058907">
    <property type="entry name" value="P29_N"/>
</dbReference>
<name>A0A3B7MN57_9BACT</name>
<feature type="domain" description="Broad-specificity ulvan lyase N-terminal" evidence="1">
    <location>
        <begin position="52"/>
        <end position="398"/>
    </location>
</feature>
<reference evidence="3 4" key="1">
    <citation type="submission" date="2018-09" db="EMBL/GenBank/DDBJ databases">
        <title>Genome sequencing of strain 6GH32-13.</title>
        <authorList>
            <person name="Weon H.-Y."/>
            <person name="Heo J."/>
            <person name="Kwon S.-W."/>
        </authorList>
    </citation>
    <scope>NUCLEOTIDE SEQUENCE [LARGE SCALE GENOMIC DNA]</scope>
    <source>
        <strain evidence="3 4">5GH32-13</strain>
    </source>
</reference>
<dbReference type="RefSeq" id="WP_119050682.1">
    <property type="nucleotide sequence ID" value="NZ_CP032157.1"/>
</dbReference>
<protein>
    <recommendedName>
        <fullName evidence="5">Twin-arginine translocation signal domain-containing protein</fullName>
    </recommendedName>
</protein>
<evidence type="ECO:0000259" key="1">
    <source>
        <dbReference type="Pfam" id="PF25840"/>
    </source>
</evidence>
<feature type="domain" description="Broad-specificity ulvan lyase C-terminal" evidence="2">
    <location>
        <begin position="405"/>
        <end position="634"/>
    </location>
</feature>
<dbReference type="GO" id="GO:0005975">
    <property type="term" value="P:carbohydrate metabolic process"/>
    <property type="evidence" value="ECO:0007669"/>
    <property type="project" value="InterPro"/>
</dbReference>
<dbReference type="Pfam" id="PF25841">
    <property type="entry name" value="Ulvan_lyase_C"/>
    <property type="match status" value="1"/>
</dbReference>
<sequence>MSHSFSRRRFIKTSAAGSIGLLGTLQGIDQWWPPGTQGSGELYRLCNQLVTLWGQSLLNLQLLGAAAKDDYGGIYCPTNKLVHGRVGDAIYPFLRLARQTNDQRYVDGAVLLYRWMERRVSQDDGSWLNEPVKGAWKGTTIFSIIALCDALHYHGDLLDSRFKQEVKTRLKKAGDYVYNNFSIDYGNINYPIAAAYGLSLLGELLDIQSYKVKGREFAQLALSHITKKDGFLYGEGDVYQPSAKGCYAIDLGYNVEESLPNLVLYGLLTKDEEVLQAVTRLLQTHMEFMLPDGGWDNSWGTRNYKWTYWGSRTSDGCQPAYTLLADRDPRFYKVALKNTQLLQQCTHDGLLYGGPHYVSHKVPPSVHHTFCHIKALTTILDQAPVKLTTAEDKLVLPREVAYGSRFFADIQTWLISKGSFRATVTGYDKEYKKTKQGHATGGTLTMLWHEATGPLVAASMNEYQLFEAGNMQVDTDPVSMTLTPRIEWRSGENLYMNISDLGASIQEKTSHGVITVSSRSRLVNKDQQDPPKGPVMCTVQYTFTNNMVACRFRYEGTVPDGIISVIFPVISRSTEQVKAVNDHTFTIDKGNVTVKVTSNQDILLSPTTTGRVFNFVPGLEAIPLAMEGRDVKVELAILKK</sequence>
<accession>A0A3B7MN57</accession>
<evidence type="ECO:0000313" key="3">
    <source>
        <dbReference type="EMBL" id="AXY74799.1"/>
    </source>
</evidence>
<dbReference type="OrthoDB" id="620742at2"/>
<evidence type="ECO:0008006" key="5">
    <source>
        <dbReference type="Google" id="ProtNLM"/>
    </source>
</evidence>